<dbReference type="EMBL" id="JACCJB010000004">
    <property type="protein sequence ID" value="KAF6227984.1"/>
    <property type="molecule type" value="Genomic_DNA"/>
</dbReference>
<sequence length="125" mass="14457">MDITCKQTTQLLDPQVPAYPIWPDDLAYLVTWNAVDMYTVFITGSIPTLTPFFTKYFHKSTISDYHRYDRRNARLNGDDGTTLTSSGVPPGRNDSIEENWMGDRHILMTTKIDIRRDEELERVSP</sequence>
<comment type="caution">
    <text evidence="2">The sequence shown here is derived from an EMBL/GenBank/DDBJ whole genome shotgun (WGS) entry which is preliminary data.</text>
</comment>
<keyword evidence="3" id="KW-1185">Reference proteome</keyword>
<dbReference type="Proteomes" id="UP000593566">
    <property type="component" value="Unassembled WGS sequence"/>
</dbReference>
<evidence type="ECO:0000313" key="2">
    <source>
        <dbReference type="EMBL" id="KAF6227984.1"/>
    </source>
</evidence>
<dbReference type="GeneID" id="59336109"/>
<organism evidence="2 3">
    <name type="scientific">Letharia lupina</name>
    <dbReference type="NCBI Taxonomy" id="560253"/>
    <lineage>
        <taxon>Eukaryota</taxon>
        <taxon>Fungi</taxon>
        <taxon>Dikarya</taxon>
        <taxon>Ascomycota</taxon>
        <taxon>Pezizomycotina</taxon>
        <taxon>Lecanoromycetes</taxon>
        <taxon>OSLEUM clade</taxon>
        <taxon>Lecanoromycetidae</taxon>
        <taxon>Lecanorales</taxon>
        <taxon>Lecanorineae</taxon>
        <taxon>Parmeliaceae</taxon>
        <taxon>Letharia</taxon>
    </lineage>
</organism>
<protein>
    <submittedName>
        <fullName evidence="2">Uncharacterized protein</fullName>
    </submittedName>
</protein>
<dbReference type="AlphaFoldDB" id="A0A8H6CQV9"/>
<gene>
    <name evidence="2" type="ORF">HO133_007712</name>
</gene>
<evidence type="ECO:0000313" key="3">
    <source>
        <dbReference type="Proteomes" id="UP000593566"/>
    </source>
</evidence>
<name>A0A8H6CQV9_9LECA</name>
<dbReference type="RefSeq" id="XP_037155918.1">
    <property type="nucleotide sequence ID" value="XM_037298582.1"/>
</dbReference>
<proteinExistence type="predicted"/>
<accession>A0A8H6CQV9</accession>
<evidence type="ECO:0000256" key="1">
    <source>
        <dbReference type="SAM" id="MobiDB-lite"/>
    </source>
</evidence>
<feature type="region of interest" description="Disordered" evidence="1">
    <location>
        <begin position="76"/>
        <end position="95"/>
    </location>
</feature>
<reference evidence="2 3" key="1">
    <citation type="journal article" date="2020" name="Genomics">
        <title>Complete, high-quality genomes from long-read metagenomic sequencing of two wolf lichen thalli reveals enigmatic genome architecture.</title>
        <authorList>
            <person name="McKenzie S.K."/>
            <person name="Walston R.F."/>
            <person name="Allen J.L."/>
        </authorList>
    </citation>
    <scope>NUCLEOTIDE SEQUENCE [LARGE SCALE GENOMIC DNA]</scope>
    <source>
        <strain evidence="2">WasteWater1</strain>
    </source>
</reference>